<sequence length="342" mass="39017">MLKITIMKILKTGEKETANVSTTANPSICKSSSLKQEESECISFTNTPSTVDPCQTVLGGEYYIHVFNTHLMVSFNIFAYEIYLIKSYGAKFNFEHQVDGSYLIYVKNNMTKNYFLHVNGSSLYGQLSDASTPVNLTYYFLEYQPEGTFRIKVKSLDHYIATSGLFLSLTNDAYGENAKFLIETARPAWDVIFRIPIGSPYNIYKAFLYGTKQLMTNSCEVNTYGTCNYSFTRNDDKLRAWWNGYSSVCKIKFSVIVKELASLDFVFDGVNTSPETWFVARKLQRSNYYTNITGLSLTAAESEVRYFLIRDARIQKNICSAYYDPNSPYRRLSIIALGTKCK</sequence>
<evidence type="ECO:0000313" key="2">
    <source>
        <dbReference type="Proteomes" id="UP001195483"/>
    </source>
</evidence>
<protein>
    <submittedName>
        <fullName evidence="1">Uncharacterized protein</fullName>
    </submittedName>
</protein>
<dbReference type="Proteomes" id="UP001195483">
    <property type="component" value="Unassembled WGS sequence"/>
</dbReference>
<reference evidence="1" key="1">
    <citation type="journal article" date="2021" name="Genome Biol. Evol.">
        <title>A High-Quality Reference Genome for a Parasitic Bivalve with Doubly Uniparental Inheritance (Bivalvia: Unionida).</title>
        <authorList>
            <person name="Smith C.H."/>
        </authorList>
    </citation>
    <scope>NUCLEOTIDE SEQUENCE</scope>
    <source>
        <strain evidence="1">CHS0354</strain>
    </source>
</reference>
<reference evidence="1" key="3">
    <citation type="submission" date="2023-05" db="EMBL/GenBank/DDBJ databases">
        <authorList>
            <person name="Smith C.H."/>
        </authorList>
    </citation>
    <scope>NUCLEOTIDE SEQUENCE</scope>
    <source>
        <strain evidence="1">CHS0354</strain>
        <tissue evidence="1">Mantle</tissue>
    </source>
</reference>
<proteinExistence type="predicted"/>
<keyword evidence="2" id="KW-1185">Reference proteome</keyword>
<name>A0AAE0VQZ2_9BIVA</name>
<comment type="caution">
    <text evidence="1">The sequence shown here is derived from an EMBL/GenBank/DDBJ whole genome shotgun (WGS) entry which is preliminary data.</text>
</comment>
<organism evidence="1 2">
    <name type="scientific">Potamilus streckersoni</name>
    <dbReference type="NCBI Taxonomy" id="2493646"/>
    <lineage>
        <taxon>Eukaryota</taxon>
        <taxon>Metazoa</taxon>
        <taxon>Spiralia</taxon>
        <taxon>Lophotrochozoa</taxon>
        <taxon>Mollusca</taxon>
        <taxon>Bivalvia</taxon>
        <taxon>Autobranchia</taxon>
        <taxon>Heteroconchia</taxon>
        <taxon>Palaeoheterodonta</taxon>
        <taxon>Unionida</taxon>
        <taxon>Unionoidea</taxon>
        <taxon>Unionidae</taxon>
        <taxon>Ambleminae</taxon>
        <taxon>Lampsilini</taxon>
        <taxon>Potamilus</taxon>
    </lineage>
</organism>
<gene>
    <name evidence="1" type="ORF">CHS0354_026695</name>
</gene>
<accession>A0AAE0VQZ2</accession>
<reference evidence="1" key="2">
    <citation type="journal article" date="2021" name="Genome Biol. Evol.">
        <title>Developing a high-quality reference genome for a parasitic bivalve with doubly uniparental inheritance (Bivalvia: Unionida).</title>
        <authorList>
            <person name="Smith C.H."/>
        </authorList>
    </citation>
    <scope>NUCLEOTIDE SEQUENCE</scope>
    <source>
        <strain evidence="1">CHS0354</strain>
        <tissue evidence="1">Mantle</tissue>
    </source>
</reference>
<dbReference type="AlphaFoldDB" id="A0AAE0VQZ2"/>
<dbReference type="EMBL" id="JAEAOA010001593">
    <property type="protein sequence ID" value="KAK3586979.1"/>
    <property type="molecule type" value="Genomic_DNA"/>
</dbReference>
<evidence type="ECO:0000313" key="1">
    <source>
        <dbReference type="EMBL" id="KAK3586979.1"/>
    </source>
</evidence>